<sequence>MLQSVKTKLLIPLLVLLGLSLVMLVAMGYRQMREAVLDQEQVRYRNIESIVRNDLEAVFAAAGMGLSALIEMPEVQKAFAERNREELYRLTAPVFARAKQEGIEQIQFHLPPATSFLRLHQPQKFGDDLSSFRATVLQCNNEKKWVAGLEEGRGGYGFRVVAPVYYQGQHVGSAEYGMGFGAKLLARWKEQCGGEFFMYPYAGNGVAWQKVDKDKPLAGTAEQDPWPVPNEEVKKAVAGRGYHLVYQNNAASAVLIIPLYDYSGQPISYVKVNLDRTEVLKQLSAVLRNSALHLVLSLLVMGLVMYWLIGNILKPLNRLSEHMAVVAGGNLSGSFTVQGKDEIARVGHSFNTMLQNFRQLLGQTGEVAGQLSEAGKSLSMSSEETSASLQGANQQVEQLAYSLKDLTDTARQTADYSEQAGQAARAGQQVVQQAVQQMRVLHQMVENLAGDTGSLGHQIEDVSKFVQLIGEIAEQTNLLALNAAIEAARAGEHGRGFSVVAQEVRKLADRSNQAAKDVANIIREITERSQDVMFSMNEGLNEVKAGHRLIDETGEKFRQIKSLVDVLVARSGEVAAACTRATANSTEIAAAMQQQSAAAQQVAASAGVLNRLSEDLQNHISQFKMT</sequence>
<dbReference type="Gene3D" id="1.10.287.950">
    <property type="entry name" value="Methyl-accepting chemotaxis protein"/>
    <property type="match status" value="1"/>
</dbReference>
<dbReference type="InterPro" id="IPR004090">
    <property type="entry name" value="Chemotax_Me-accpt_rcpt"/>
</dbReference>
<name>K8EBR0_9FIRM</name>
<protein>
    <submittedName>
        <fullName evidence="7">Methyl-accepting chemotaxis sensory transducer</fullName>
    </submittedName>
</protein>
<dbReference type="Gene3D" id="3.30.450.20">
    <property type="entry name" value="PAS domain"/>
    <property type="match status" value="1"/>
</dbReference>
<dbReference type="GO" id="GO:0004888">
    <property type="term" value="F:transmembrane signaling receptor activity"/>
    <property type="evidence" value="ECO:0007669"/>
    <property type="project" value="InterPro"/>
</dbReference>
<dbReference type="GO" id="GO:0016020">
    <property type="term" value="C:membrane"/>
    <property type="evidence" value="ECO:0007669"/>
    <property type="project" value="InterPro"/>
</dbReference>
<evidence type="ECO:0000256" key="1">
    <source>
        <dbReference type="ARBA" id="ARBA00023224"/>
    </source>
</evidence>
<dbReference type="SUPFAM" id="SSF103190">
    <property type="entry name" value="Sensory domain-like"/>
    <property type="match status" value="1"/>
</dbReference>
<gene>
    <name evidence="7" type="ORF">DESHY_60290</name>
</gene>
<dbReference type="OrthoDB" id="9804712at2"/>
<dbReference type="CDD" id="cd11386">
    <property type="entry name" value="MCP_signal"/>
    <property type="match status" value="1"/>
</dbReference>
<dbReference type="PANTHER" id="PTHR32089:SF112">
    <property type="entry name" value="LYSOZYME-LIKE PROTEIN-RELATED"/>
    <property type="match status" value="1"/>
</dbReference>
<dbReference type="InterPro" id="IPR004089">
    <property type="entry name" value="MCPsignal_dom"/>
</dbReference>
<dbReference type="eggNOG" id="COG0840">
    <property type="taxonomic scope" value="Bacteria"/>
</dbReference>
<dbReference type="PROSITE" id="PS50885">
    <property type="entry name" value="HAMP"/>
    <property type="match status" value="1"/>
</dbReference>
<evidence type="ECO:0000313" key="8">
    <source>
        <dbReference type="Proteomes" id="UP000009315"/>
    </source>
</evidence>
<dbReference type="SMART" id="SM00283">
    <property type="entry name" value="MA"/>
    <property type="match status" value="1"/>
</dbReference>
<feature type="domain" description="HAMP" evidence="6">
    <location>
        <begin position="310"/>
        <end position="362"/>
    </location>
</feature>
<organism evidence="7 8">
    <name type="scientific">Desulforamulus hydrothermalis Lam5 = DSM 18033</name>
    <dbReference type="NCBI Taxonomy" id="1121428"/>
    <lineage>
        <taxon>Bacteria</taxon>
        <taxon>Bacillati</taxon>
        <taxon>Bacillota</taxon>
        <taxon>Clostridia</taxon>
        <taxon>Eubacteriales</taxon>
        <taxon>Peptococcaceae</taxon>
        <taxon>Desulforamulus</taxon>
    </lineage>
</organism>
<dbReference type="RefSeq" id="WP_008412941.1">
    <property type="nucleotide sequence ID" value="NZ_CAOS01000013.1"/>
</dbReference>
<reference evidence="7 8" key="1">
    <citation type="journal article" date="2013" name="Genome Announc.">
        <title>Genome Sequence of the Sulfate-Reducing Bacterium Desulfotomaculum hydrothermale Lam5(T).</title>
        <authorList>
            <person name="Amin O."/>
            <person name="Fardeau M.L."/>
            <person name="Valette O."/>
            <person name="Hirschler-Rea A."/>
            <person name="Barbe V."/>
            <person name="Medigue C."/>
            <person name="Vacherie B."/>
            <person name="Ollivier B."/>
            <person name="Bertin P.N."/>
            <person name="Dolla A."/>
        </authorList>
    </citation>
    <scope>NUCLEOTIDE SEQUENCE [LARGE SCALE GENOMIC DNA]</scope>
    <source>
        <strain evidence="8">Lam5 / DSM 18033</strain>
    </source>
</reference>
<dbReference type="InterPro" id="IPR029151">
    <property type="entry name" value="Sensor-like_sf"/>
</dbReference>
<dbReference type="SUPFAM" id="SSF58104">
    <property type="entry name" value="Methyl-accepting chemotaxis protein (MCP) signaling domain"/>
    <property type="match status" value="1"/>
</dbReference>
<keyword evidence="4" id="KW-0812">Transmembrane</keyword>
<feature type="transmembrane region" description="Helical" evidence="4">
    <location>
        <begin position="291"/>
        <end position="309"/>
    </location>
</feature>
<dbReference type="AlphaFoldDB" id="K8EBR0"/>
<dbReference type="PROSITE" id="PS50111">
    <property type="entry name" value="CHEMOTAXIS_TRANSDUC_2"/>
    <property type="match status" value="1"/>
</dbReference>
<evidence type="ECO:0000256" key="3">
    <source>
        <dbReference type="PROSITE-ProRule" id="PRU00284"/>
    </source>
</evidence>
<dbReference type="Pfam" id="PF00672">
    <property type="entry name" value="HAMP"/>
    <property type="match status" value="1"/>
</dbReference>
<feature type="domain" description="Methyl-accepting transducer" evidence="5">
    <location>
        <begin position="360"/>
        <end position="610"/>
    </location>
</feature>
<dbReference type="PANTHER" id="PTHR32089">
    <property type="entry name" value="METHYL-ACCEPTING CHEMOTAXIS PROTEIN MCPB"/>
    <property type="match status" value="1"/>
</dbReference>
<evidence type="ECO:0000259" key="5">
    <source>
        <dbReference type="PROSITE" id="PS50111"/>
    </source>
</evidence>
<dbReference type="STRING" id="1121428.DESHY_60290"/>
<keyword evidence="4" id="KW-1133">Transmembrane helix</keyword>
<dbReference type="InterPro" id="IPR003660">
    <property type="entry name" value="HAMP_dom"/>
</dbReference>
<keyword evidence="4" id="KW-0472">Membrane</keyword>
<dbReference type="GO" id="GO:0007165">
    <property type="term" value="P:signal transduction"/>
    <property type="evidence" value="ECO:0007669"/>
    <property type="project" value="UniProtKB-KW"/>
</dbReference>
<keyword evidence="1 3" id="KW-0807">Transducer</keyword>
<dbReference type="PRINTS" id="PR00260">
    <property type="entry name" value="CHEMTRNSDUCR"/>
</dbReference>
<evidence type="ECO:0000256" key="2">
    <source>
        <dbReference type="ARBA" id="ARBA00029447"/>
    </source>
</evidence>
<dbReference type="EMBL" id="CAOS01000013">
    <property type="protein sequence ID" value="CCO09118.1"/>
    <property type="molecule type" value="Genomic_DNA"/>
</dbReference>
<dbReference type="CDD" id="cd06225">
    <property type="entry name" value="HAMP"/>
    <property type="match status" value="1"/>
</dbReference>
<dbReference type="InterPro" id="IPR029150">
    <property type="entry name" value="dCache_3"/>
</dbReference>
<dbReference type="Pfam" id="PF00015">
    <property type="entry name" value="MCPsignal"/>
    <property type="match status" value="1"/>
</dbReference>
<comment type="similarity">
    <text evidence="2">Belongs to the methyl-accepting chemotaxis (MCP) protein family.</text>
</comment>
<dbReference type="Proteomes" id="UP000009315">
    <property type="component" value="Unassembled WGS sequence"/>
</dbReference>
<comment type="caution">
    <text evidence="7">The sequence shown here is derived from an EMBL/GenBank/DDBJ whole genome shotgun (WGS) entry which is preliminary data.</text>
</comment>
<evidence type="ECO:0000256" key="4">
    <source>
        <dbReference type="SAM" id="Phobius"/>
    </source>
</evidence>
<evidence type="ECO:0000259" key="6">
    <source>
        <dbReference type="PROSITE" id="PS50885"/>
    </source>
</evidence>
<dbReference type="Pfam" id="PF14827">
    <property type="entry name" value="dCache_3"/>
    <property type="match status" value="1"/>
</dbReference>
<proteinExistence type="inferred from homology"/>
<dbReference type="GO" id="GO:0006935">
    <property type="term" value="P:chemotaxis"/>
    <property type="evidence" value="ECO:0007669"/>
    <property type="project" value="InterPro"/>
</dbReference>
<evidence type="ECO:0000313" key="7">
    <source>
        <dbReference type="EMBL" id="CCO09118.1"/>
    </source>
</evidence>
<accession>K8EBR0</accession>
<dbReference type="SMART" id="SM00304">
    <property type="entry name" value="HAMP"/>
    <property type="match status" value="1"/>
</dbReference>
<keyword evidence="8" id="KW-1185">Reference proteome</keyword>